<keyword evidence="1" id="KW-0732">Signal</keyword>
<dbReference type="AlphaFoldDB" id="A0A0U1LJB8"/>
<keyword evidence="3" id="KW-1185">Reference proteome</keyword>
<proteinExistence type="predicted"/>
<evidence type="ECO:0000256" key="1">
    <source>
        <dbReference type="SAM" id="SignalP"/>
    </source>
</evidence>
<evidence type="ECO:0000313" key="2">
    <source>
        <dbReference type="EMBL" id="CRG83088.1"/>
    </source>
</evidence>
<sequence>MKAALIISVICAVAAAAPTPDGGIDILSNSNLEVDGILNHDNIIQTRSDNPIVDILDNGKVKVTDTVEDINIGKGLVSGLKKETRDDKLPIIAGVLKHGGGIGADNVKGINIARDNSVVDVLQDGAAIVHDNVEDIDIL</sequence>
<reference evidence="2 3" key="1">
    <citation type="submission" date="2015-04" db="EMBL/GenBank/DDBJ databases">
        <authorList>
            <person name="Syromyatnikov M.Y."/>
            <person name="Popov V.N."/>
        </authorList>
    </citation>
    <scope>NUCLEOTIDE SEQUENCE [LARGE SCALE GENOMIC DNA]</scope>
    <source>
        <strain evidence="2">WF-38-12</strain>
    </source>
</reference>
<dbReference type="EMBL" id="CVMT01000001">
    <property type="protein sequence ID" value="CRG83088.1"/>
    <property type="molecule type" value="Genomic_DNA"/>
</dbReference>
<accession>A0A0U1LJB8</accession>
<dbReference type="Proteomes" id="UP000054383">
    <property type="component" value="Unassembled WGS sequence"/>
</dbReference>
<protein>
    <submittedName>
        <fullName evidence="2">Uncharacterized protein</fullName>
    </submittedName>
</protein>
<evidence type="ECO:0000313" key="3">
    <source>
        <dbReference type="Proteomes" id="UP000054383"/>
    </source>
</evidence>
<organism evidence="2 3">
    <name type="scientific">Talaromyces islandicus</name>
    <name type="common">Penicillium islandicum</name>
    <dbReference type="NCBI Taxonomy" id="28573"/>
    <lineage>
        <taxon>Eukaryota</taxon>
        <taxon>Fungi</taxon>
        <taxon>Dikarya</taxon>
        <taxon>Ascomycota</taxon>
        <taxon>Pezizomycotina</taxon>
        <taxon>Eurotiomycetes</taxon>
        <taxon>Eurotiomycetidae</taxon>
        <taxon>Eurotiales</taxon>
        <taxon>Trichocomaceae</taxon>
        <taxon>Talaromyces</taxon>
        <taxon>Talaromyces sect. Islandici</taxon>
    </lineage>
</organism>
<dbReference type="OrthoDB" id="10402748at2759"/>
<name>A0A0U1LJB8_TALIS</name>
<gene>
    <name evidence="2" type="ORF">PISL3812_00436</name>
</gene>
<feature type="chain" id="PRO_5006711003" evidence="1">
    <location>
        <begin position="17"/>
        <end position="139"/>
    </location>
</feature>
<feature type="signal peptide" evidence="1">
    <location>
        <begin position="1"/>
        <end position="16"/>
    </location>
</feature>